<dbReference type="EMBL" id="KQ242490">
    <property type="protein sequence ID" value="KNC78431.1"/>
    <property type="molecule type" value="Genomic_DNA"/>
</dbReference>
<dbReference type="RefSeq" id="XP_014152333.1">
    <property type="nucleotide sequence ID" value="XM_014296858.1"/>
</dbReference>
<dbReference type="GeneID" id="25909642"/>
<gene>
    <name evidence="2" type="ORF">SARC_09138</name>
</gene>
<keyword evidence="3" id="KW-1185">Reference proteome</keyword>
<evidence type="ECO:0000256" key="1">
    <source>
        <dbReference type="SAM" id="MobiDB-lite"/>
    </source>
</evidence>
<name>A0A0L0FPJ0_9EUKA</name>
<feature type="region of interest" description="Disordered" evidence="1">
    <location>
        <begin position="348"/>
        <end position="456"/>
    </location>
</feature>
<accession>A0A0L0FPJ0</accession>
<reference evidence="2 3" key="1">
    <citation type="submission" date="2011-02" db="EMBL/GenBank/DDBJ databases">
        <title>The Genome Sequence of Sphaeroforma arctica JP610.</title>
        <authorList>
            <consortium name="The Broad Institute Genome Sequencing Platform"/>
            <person name="Russ C."/>
            <person name="Cuomo C."/>
            <person name="Young S.K."/>
            <person name="Zeng Q."/>
            <person name="Gargeya S."/>
            <person name="Alvarado L."/>
            <person name="Berlin A."/>
            <person name="Chapman S.B."/>
            <person name="Chen Z."/>
            <person name="Freedman E."/>
            <person name="Gellesch M."/>
            <person name="Goldberg J."/>
            <person name="Griggs A."/>
            <person name="Gujja S."/>
            <person name="Heilman E."/>
            <person name="Heiman D."/>
            <person name="Howarth C."/>
            <person name="Mehta T."/>
            <person name="Neiman D."/>
            <person name="Pearson M."/>
            <person name="Roberts A."/>
            <person name="Saif S."/>
            <person name="Shea T."/>
            <person name="Shenoy N."/>
            <person name="Sisk P."/>
            <person name="Stolte C."/>
            <person name="Sykes S."/>
            <person name="White J."/>
            <person name="Yandava C."/>
            <person name="Burger G."/>
            <person name="Gray M.W."/>
            <person name="Holland P.W.H."/>
            <person name="King N."/>
            <person name="Lang F.B.F."/>
            <person name="Roger A.J."/>
            <person name="Ruiz-Trillo I."/>
            <person name="Haas B."/>
            <person name="Nusbaum C."/>
            <person name="Birren B."/>
        </authorList>
    </citation>
    <scope>NUCLEOTIDE SEQUENCE [LARGE SCALE GENOMIC DNA]</scope>
    <source>
        <strain evidence="2 3">JP610</strain>
    </source>
</reference>
<evidence type="ECO:0000313" key="3">
    <source>
        <dbReference type="Proteomes" id="UP000054560"/>
    </source>
</evidence>
<dbReference type="Proteomes" id="UP000054560">
    <property type="component" value="Unassembled WGS sequence"/>
</dbReference>
<sequence length="456" mass="50910">MIGVTNPVKNKEFLSPESDRRGIPGIDFVKHMDNFVAELLQAIVSFRAAHSFFAFVVYFEEYLGGCLGLHIDSIDNTNPLATLARPTWTRNRPPGKFTSNIYANLKSRGGYTPQHKELRELRVQIQHNTTQRLITKEIAGKAHRQYYYRLIREVSRTGTSPPMIALPTAVNPPPPPPPSVFNTVLFKLPDYRTGGYFCPVCPGDKTFFIQPLCLYPFSNKACSSVLFLPPVGPDLLQQLQNREPGDPQSHIREKCRARPIAFVPKDSLPNDQWKLDLQKSITDLSAQVNTLQANINQILGPDLPNPNNDGPISKEPLTDDQWKSTMHQMLTNLCAKVINLESELRDLKSQTRAPIDEDTSDTFRFGSTSPPAPPANRPRSQAPISSSEPPSYHSKVDKPENPSPKKRPTPSASQSLPQPPVSKHLLTKVVGRPIPDKTLHEMDDITPSPEDLPSKT</sequence>
<proteinExistence type="predicted"/>
<dbReference type="AlphaFoldDB" id="A0A0L0FPJ0"/>
<protein>
    <submittedName>
        <fullName evidence="2">Uncharacterized protein</fullName>
    </submittedName>
</protein>
<feature type="compositionally biased region" description="Basic and acidic residues" evidence="1">
    <location>
        <begin position="434"/>
        <end position="443"/>
    </location>
</feature>
<organism evidence="2 3">
    <name type="scientific">Sphaeroforma arctica JP610</name>
    <dbReference type="NCBI Taxonomy" id="667725"/>
    <lineage>
        <taxon>Eukaryota</taxon>
        <taxon>Ichthyosporea</taxon>
        <taxon>Ichthyophonida</taxon>
        <taxon>Sphaeroforma</taxon>
    </lineage>
</organism>
<evidence type="ECO:0000313" key="2">
    <source>
        <dbReference type="EMBL" id="KNC78431.1"/>
    </source>
</evidence>